<keyword evidence="4" id="KW-1185">Reference proteome</keyword>
<dbReference type="InterPro" id="IPR014710">
    <property type="entry name" value="RmlC-like_jellyroll"/>
</dbReference>
<proteinExistence type="predicted"/>
<dbReference type="InterPro" id="IPR000595">
    <property type="entry name" value="cNMP-bd_dom"/>
</dbReference>
<evidence type="ECO:0000313" key="4">
    <source>
        <dbReference type="Proteomes" id="UP001295684"/>
    </source>
</evidence>
<dbReference type="Gene3D" id="2.60.120.10">
    <property type="entry name" value="Jelly Rolls"/>
    <property type="match status" value="2"/>
</dbReference>
<dbReference type="InterPro" id="IPR018490">
    <property type="entry name" value="cNMP-bd_dom_sf"/>
</dbReference>
<feature type="domain" description="Cyclic nucleotide-binding" evidence="2">
    <location>
        <begin position="61"/>
        <end position="186"/>
    </location>
</feature>
<dbReference type="AlphaFoldDB" id="A0AAD1Y789"/>
<accession>A0AAD1Y789</accession>
<dbReference type="SMART" id="SM00100">
    <property type="entry name" value="cNMP"/>
    <property type="match status" value="2"/>
</dbReference>
<dbReference type="CDD" id="cd00038">
    <property type="entry name" value="CAP_ED"/>
    <property type="match status" value="2"/>
</dbReference>
<dbReference type="Pfam" id="PF00027">
    <property type="entry name" value="cNMP_binding"/>
    <property type="match status" value="2"/>
</dbReference>
<dbReference type="SUPFAM" id="SSF51206">
    <property type="entry name" value="cAMP-binding domain-like"/>
    <property type="match status" value="2"/>
</dbReference>
<dbReference type="PROSITE" id="PS00889">
    <property type="entry name" value="CNMP_BINDING_2"/>
    <property type="match status" value="1"/>
</dbReference>
<reference evidence="3" key="1">
    <citation type="submission" date="2023-07" db="EMBL/GenBank/DDBJ databases">
        <authorList>
            <consortium name="AG Swart"/>
            <person name="Singh M."/>
            <person name="Singh A."/>
            <person name="Seah K."/>
            <person name="Emmerich C."/>
        </authorList>
    </citation>
    <scope>NUCLEOTIDE SEQUENCE</scope>
    <source>
        <strain evidence="3">DP1</strain>
    </source>
</reference>
<feature type="region of interest" description="Disordered" evidence="1">
    <location>
        <begin position="419"/>
        <end position="443"/>
    </location>
</feature>
<protein>
    <recommendedName>
        <fullName evidence="2">Cyclic nucleotide-binding domain-containing protein</fullName>
    </recommendedName>
</protein>
<feature type="domain" description="Cyclic nucleotide-binding" evidence="2">
    <location>
        <begin position="192"/>
        <end position="297"/>
    </location>
</feature>
<evidence type="ECO:0000259" key="2">
    <source>
        <dbReference type="PROSITE" id="PS50042"/>
    </source>
</evidence>
<evidence type="ECO:0000256" key="1">
    <source>
        <dbReference type="SAM" id="MobiDB-lite"/>
    </source>
</evidence>
<dbReference type="PANTHER" id="PTHR23011:SF28">
    <property type="entry name" value="CYCLIC NUCLEOTIDE-BINDING DOMAIN CONTAINING PROTEIN"/>
    <property type="match status" value="1"/>
</dbReference>
<feature type="region of interest" description="Disordered" evidence="1">
    <location>
        <begin position="609"/>
        <end position="713"/>
    </location>
</feature>
<feature type="compositionally biased region" description="Basic residues" evidence="1">
    <location>
        <begin position="655"/>
        <end position="670"/>
    </location>
</feature>
<evidence type="ECO:0000313" key="3">
    <source>
        <dbReference type="EMBL" id="CAI2385784.1"/>
    </source>
</evidence>
<dbReference type="PANTHER" id="PTHR23011">
    <property type="entry name" value="CYCLIC NUCLEOTIDE-BINDING DOMAIN CONTAINING PROTEIN"/>
    <property type="match status" value="1"/>
</dbReference>
<dbReference type="EMBL" id="CAMPGE010028238">
    <property type="protein sequence ID" value="CAI2385784.1"/>
    <property type="molecule type" value="Genomic_DNA"/>
</dbReference>
<dbReference type="PRINTS" id="PR00103">
    <property type="entry name" value="CAMPKINASE"/>
</dbReference>
<dbReference type="PROSITE" id="PS50042">
    <property type="entry name" value="CNMP_BINDING_3"/>
    <property type="match status" value="2"/>
</dbReference>
<dbReference type="Proteomes" id="UP001295684">
    <property type="component" value="Unassembled WGS sequence"/>
</dbReference>
<organism evidence="3 4">
    <name type="scientific">Euplotes crassus</name>
    <dbReference type="NCBI Taxonomy" id="5936"/>
    <lineage>
        <taxon>Eukaryota</taxon>
        <taxon>Sar</taxon>
        <taxon>Alveolata</taxon>
        <taxon>Ciliophora</taxon>
        <taxon>Intramacronucleata</taxon>
        <taxon>Spirotrichea</taxon>
        <taxon>Hypotrichia</taxon>
        <taxon>Euplotida</taxon>
        <taxon>Euplotidae</taxon>
        <taxon>Moneuplotes</taxon>
    </lineage>
</organism>
<comment type="caution">
    <text evidence="3">The sequence shown here is derived from an EMBL/GenBank/DDBJ whole genome shotgun (WGS) entry which is preliminary data.</text>
</comment>
<gene>
    <name evidence="3" type="ORF">ECRASSUSDP1_LOCUS27367</name>
</gene>
<name>A0AAD1Y789_EUPCR</name>
<sequence length="767" mass="87289">MLSSDSEQEVNDEFMFMNIRGGVKGLNKQRLRSIVTNKKPHERTLRDVMLILDLVKNVKFLKNFAGSDELTELCKHMELIKLAKDYTLFEQGDPGDNFYIILSGKVAVYSRKANEVADTFDYAYICDLKEGDSFGELSLIYGAPRAATIKTTEPTDLIVISKEVYQRVLNNRQVNQIEYIIDFFHSLPQLSSFQSTADAEILGLATKTQVVRVKSNEIFVRQGERVNSVWMIYFGKVDVVRKIKIAGKEKTLKIDSLGSSDIFGHHSIEGDCKFEYTIITQLPCEFFGIAKADYLNLPKEIKESFMEYSKPYPSDEILREDYYNNKRWNKFKVQCRKNIKIEKDNLKELATPFKTMRGNVLGFSNPFSFLSSERRMKIPRKILPDSQNQRGSYIQENILKIGKMSIKAQSEVVDLRHQRNRSMGEIERRTQESQRSDNDSEDHQLKIILRPKETPFYLQKIESNPVNLKSHDLTLKASKSSCYKPPNSSRKIQINERLSRNITDIDSKGNMSIKGAMPPRSTQMNRAKSVARFSQTKGGLEDEADKISSKSKFLSNKFSTTLFDEKVEKSPLYQLDKMKKQASNMDLGSVMTPEIDDSNSDKNSITSAHISIIKPQSPDQKSIPKSKNRSKMPKTLSKIPKNLSKVPKNLSKTSKPQKSKPIHKLPHTARKPSPLKTPSKHLKSSLKPNQPIHSKSPIPKRKKIPMGPPKLMSRRNRSIESNIAGGYQPPLYNTPGNYVAKPKTIWNKGLNLHLGKSPPGGILPKLH</sequence>
<dbReference type="InterPro" id="IPR018488">
    <property type="entry name" value="cNMP-bd_CS"/>
</dbReference>